<evidence type="ECO:0000313" key="17">
    <source>
        <dbReference type="Proteomes" id="UP000654345"/>
    </source>
</evidence>
<dbReference type="PROSITE" id="PS51404">
    <property type="entry name" value="DYP_PEROXIDASE"/>
    <property type="match status" value="1"/>
</dbReference>
<accession>A0ABQ3V1Q6</accession>
<dbReference type="InterPro" id="IPR011008">
    <property type="entry name" value="Dimeric_a/b-barrel"/>
</dbReference>
<keyword evidence="8" id="KW-0456">Lyase</keyword>
<protein>
    <recommendedName>
        <fullName evidence="10 13">Deferrochelatase</fullName>
        <ecNumber evidence="13">1.11.1.-</ecNumber>
    </recommendedName>
    <alternativeName>
        <fullName evidence="11 13">Peroxidase EfeB</fullName>
    </alternativeName>
</protein>
<dbReference type="NCBIfam" id="TIGR01413">
    <property type="entry name" value="Dyp_perox_fam"/>
    <property type="match status" value="1"/>
</dbReference>
<evidence type="ECO:0000256" key="2">
    <source>
        <dbReference type="ARBA" id="ARBA00022559"/>
    </source>
</evidence>
<feature type="domain" description="Dyp-type peroxidase C-terminal" evidence="15">
    <location>
        <begin position="228"/>
        <end position="409"/>
    </location>
</feature>
<keyword evidence="5" id="KW-0732">Signal</keyword>
<dbReference type="InterPro" id="IPR048327">
    <property type="entry name" value="Dyp_perox_N"/>
</dbReference>
<dbReference type="SUPFAM" id="SSF54909">
    <property type="entry name" value="Dimeric alpha+beta barrel"/>
    <property type="match status" value="1"/>
</dbReference>
<evidence type="ECO:0000256" key="7">
    <source>
        <dbReference type="ARBA" id="ARBA00023004"/>
    </source>
</evidence>
<feature type="domain" description="Dyp-type peroxidase N-terminal" evidence="14">
    <location>
        <begin position="60"/>
        <end position="217"/>
    </location>
</feature>
<organism evidence="16 17">
    <name type="scientific">Ktedonobacter robiniae</name>
    <dbReference type="NCBI Taxonomy" id="2778365"/>
    <lineage>
        <taxon>Bacteria</taxon>
        <taxon>Bacillati</taxon>
        <taxon>Chloroflexota</taxon>
        <taxon>Ktedonobacteria</taxon>
        <taxon>Ktedonobacterales</taxon>
        <taxon>Ktedonobacteraceae</taxon>
        <taxon>Ktedonobacter</taxon>
    </lineage>
</organism>
<gene>
    <name evidence="16" type="ORF">KSB_75560</name>
</gene>
<dbReference type="Pfam" id="PF04261">
    <property type="entry name" value="Dyp_perox_N"/>
    <property type="match status" value="1"/>
</dbReference>
<evidence type="ECO:0000256" key="8">
    <source>
        <dbReference type="ARBA" id="ARBA00023239"/>
    </source>
</evidence>
<comment type="catalytic activity">
    <reaction evidence="12">
        <text>heme b + 2 H(+) = protoporphyrin IX + Fe(2+)</text>
        <dbReference type="Rhea" id="RHEA:22584"/>
        <dbReference type="ChEBI" id="CHEBI:15378"/>
        <dbReference type="ChEBI" id="CHEBI:29033"/>
        <dbReference type="ChEBI" id="CHEBI:57306"/>
        <dbReference type="ChEBI" id="CHEBI:60344"/>
        <dbReference type="EC" id="4.98.1.1"/>
    </reaction>
    <physiologicalReaction direction="left-to-right" evidence="12">
        <dbReference type="Rhea" id="RHEA:22585"/>
    </physiologicalReaction>
</comment>
<comment type="similarity">
    <text evidence="9 13">Belongs to the DyP-type peroxidase family.</text>
</comment>
<keyword evidence="17" id="KW-1185">Reference proteome</keyword>
<dbReference type="PANTHER" id="PTHR30521">
    <property type="entry name" value="DEFERROCHELATASE/PEROXIDASE"/>
    <property type="match status" value="1"/>
</dbReference>
<dbReference type="EMBL" id="BNJG01000003">
    <property type="protein sequence ID" value="GHO59081.1"/>
    <property type="molecule type" value="Genomic_DNA"/>
</dbReference>
<comment type="subcellular location">
    <subcellularLocation>
        <location evidence="1">Cell envelope</location>
    </subcellularLocation>
</comment>
<evidence type="ECO:0000256" key="13">
    <source>
        <dbReference type="RuleBase" id="RU365017"/>
    </source>
</evidence>
<comment type="caution">
    <text evidence="16">The sequence shown here is derived from an EMBL/GenBank/DDBJ whole genome shotgun (WGS) entry which is preliminary data.</text>
</comment>
<reference evidence="16 17" key="1">
    <citation type="journal article" date="2021" name="Int. J. Syst. Evol. Microbiol.">
        <title>Reticulibacter mediterranei gen. nov., sp. nov., within the new family Reticulibacteraceae fam. nov., and Ktedonospora formicarum gen. nov., sp. nov., Ktedonobacter robiniae sp. nov., Dictyobacter formicarum sp. nov. and Dictyobacter arantiisoli sp. nov., belonging to the class Ktedonobacteria.</title>
        <authorList>
            <person name="Yabe S."/>
            <person name="Zheng Y."/>
            <person name="Wang C.M."/>
            <person name="Sakai Y."/>
            <person name="Abe K."/>
            <person name="Yokota A."/>
            <person name="Donadio S."/>
            <person name="Cavaletti L."/>
            <person name="Monciardini P."/>
        </authorList>
    </citation>
    <scope>NUCLEOTIDE SEQUENCE [LARGE SCALE GENOMIC DNA]</scope>
    <source>
        <strain evidence="16 17">SOSP1-30</strain>
    </source>
</reference>
<dbReference type="PROSITE" id="PS51318">
    <property type="entry name" value="TAT"/>
    <property type="match status" value="1"/>
</dbReference>
<keyword evidence="2 13" id="KW-0575">Peroxidase</keyword>
<name>A0ABQ3V1Q6_9CHLR</name>
<dbReference type="EC" id="1.11.1.-" evidence="13"/>
<dbReference type="Proteomes" id="UP000654345">
    <property type="component" value="Unassembled WGS sequence"/>
</dbReference>
<keyword evidence="3 13" id="KW-0349">Heme</keyword>
<keyword evidence="6 13" id="KW-0560">Oxidoreductase</keyword>
<evidence type="ECO:0000256" key="4">
    <source>
        <dbReference type="ARBA" id="ARBA00022723"/>
    </source>
</evidence>
<evidence type="ECO:0000256" key="12">
    <source>
        <dbReference type="ARBA" id="ARBA00048856"/>
    </source>
</evidence>
<evidence type="ECO:0000256" key="1">
    <source>
        <dbReference type="ARBA" id="ARBA00004196"/>
    </source>
</evidence>
<comment type="function">
    <text evidence="13">Involved in the recovery of exogenous heme iron. Extracts iron from heme while preserving the protoporphyrin ring intact.</text>
</comment>
<evidence type="ECO:0000256" key="10">
    <source>
        <dbReference type="ARBA" id="ARBA00033771"/>
    </source>
</evidence>
<sequence length="421" mass="45942">MSEKTGQKFNRRNMLISASAAGAGLVLGGGGGYALAHTQGQQAMQQKSNNDIISFYGEKQAGITTPQQDHLHFAAFNLTAQDRNEVASLLRIWTVAAAAMTSGKPIGEGTFPDHAPPPDTGEALDLPAANLTITFGFGPTLFTKDGKDRYGLAARRPEALVDLPPMAGDALDPNRSDGDLCVQACSDNPLVAFHAVRNLARQARGLATIRWSQLGFNRTASTSTQQETPRNLMGFKDGTNNLKVEDPALMDQHVWTGNEDASWMRGGSYLVARRIRMHLESWDRDFLADQEKVFGRRKVSGAPLTGKQEFDAVDLTAKHPDGTSIIATNAHIRLAREDDNIRILRRGYSFTDGMDKVTGELDAGLFFIAFQRDPRKQFIPLQQKLGQRDLLNEYITHNGSAIFACPPGTRPGGFIGETLFA</sequence>
<dbReference type="Pfam" id="PF20628">
    <property type="entry name" value="Dyp_perox_C"/>
    <property type="match status" value="1"/>
</dbReference>
<evidence type="ECO:0000256" key="6">
    <source>
        <dbReference type="ARBA" id="ARBA00023002"/>
    </source>
</evidence>
<dbReference type="InterPro" id="IPR006313">
    <property type="entry name" value="EfeB/EfeN"/>
</dbReference>
<comment type="cofactor">
    <cofactor evidence="13">
        <name>heme b</name>
        <dbReference type="ChEBI" id="CHEBI:60344"/>
    </cofactor>
    <text evidence="13">Binds 1 heme b (iron(II)-protoporphyrin IX) group non-covalently per subunit.</text>
</comment>
<evidence type="ECO:0000256" key="5">
    <source>
        <dbReference type="ARBA" id="ARBA00022729"/>
    </source>
</evidence>
<keyword evidence="4 13" id="KW-0479">Metal-binding</keyword>
<dbReference type="InterPro" id="IPR006311">
    <property type="entry name" value="TAT_signal"/>
</dbReference>
<evidence type="ECO:0000259" key="15">
    <source>
        <dbReference type="Pfam" id="PF20628"/>
    </source>
</evidence>
<dbReference type="NCBIfam" id="TIGR01412">
    <property type="entry name" value="tat_substr_1"/>
    <property type="match status" value="1"/>
</dbReference>
<evidence type="ECO:0000259" key="14">
    <source>
        <dbReference type="Pfam" id="PF04261"/>
    </source>
</evidence>
<evidence type="ECO:0000256" key="9">
    <source>
        <dbReference type="ARBA" id="ARBA00025737"/>
    </source>
</evidence>
<dbReference type="InterPro" id="IPR048328">
    <property type="entry name" value="Dyp_perox_C"/>
</dbReference>
<evidence type="ECO:0000256" key="3">
    <source>
        <dbReference type="ARBA" id="ARBA00022617"/>
    </source>
</evidence>
<keyword evidence="7 13" id="KW-0408">Iron</keyword>
<dbReference type="RefSeq" id="WP_201375295.1">
    <property type="nucleotide sequence ID" value="NZ_BNJG01000003.1"/>
</dbReference>
<dbReference type="InterPro" id="IPR006314">
    <property type="entry name" value="Dyp_peroxidase"/>
</dbReference>
<dbReference type="PANTHER" id="PTHR30521:SF4">
    <property type="entry name" value="DEFERROCHELATASE"/>
    <property type="match status" value="1"/>
</dbReference>
<evidence type="ECO:0000256" key="11">
    <source>
        <dbReference type="ARBA" id="ARBA00033775"/>
    </source>
</evidence>
<proteinExistence type="inferred from homology"/>
<evidence type="ECO:0000313" key="16">
    <source>
        <dbReference type="EMBL" id="GHO59081.1"/>
    </source>
</evidence>